<dbReference type="EMBL" id="LT607753">
    <property type="protein sequence ID" value="SCG62764.1"/>
    <property type="molecule type" value="Genomic_DNA"/>
</dbReference>
<proteinExistence type="predicted"/>
<reference evidence="3" key="1">
    <citation type="submission" date="2016-06" db="EMBL/GenBank/DDBJ databases">
        <authorList>
            <person name="Varghese N."/>
            <person name="Submissions Spin"/>
        </authorList>
    </citation>
    <scope>NUCLEOTIDE SEQUENCE [LARGE SCALE GENOMIC DNA]</scope>
    <source>
        <strain evidence="3">DSM 45161</strain>
    </source>
</reference>
<dbReference type="AlphaFoldDB" id="A0A1C5IWP5"/>
<sequence>MAAPPARATTSAAPAAASPAEIRLSPGTLALARAVAPRCPGTTALPVAARALPDAAPVPASAGAGRAGEWSSAESGDPAR</sequence>
<dbReference type="Proteomes" id="UP000198215">
    <property type="component" value="Chromosome I"/>
</dbReference>
<evidence type="ECO:0000313" key="2">
    <source>
        <dbReference type="EMBL" id="SCG62764.1"/>
    </source>
</evidence>
<evidence type="ECO:0000313" key="3">
    <source>
        <dbReference type="Proteomes" id="UP000198215"/>
    </source>
</evidence>
<protein>
    <submittedName>
        <fullName evidence="2">Uncharacterized protein</fullName>
    </submittedName>
</protein>
<evidence type="ECO:0000256" key="1">
    <source>
        <dbReference type="SAM" id="MobiDB-lite"/>
    </source>
</evidence>
<accession>A0A1C5IWP5</accession>
<dbReference type="RefSeq" id="WP_088976977.1">
    <property type="nucleotide sequence ID" value="NZ_LT607753.1"/>
</dbReference>
<organism evidence="2 3">
    <name type="scientific">Micromonospora coxensis</name>
    <dbReference type="NCBI Taxonomy" id="356852"/>
    <lineage>
        <taxon>Bacteria</taxon>
        <taxon>Bacillati</taxon>
        <taxon>Actinomycetota</taxon>
        <taxon>Actinomycetes</taxon>
        <taxon>Micromonosporales</taxon>
        <taxon>Micromonosporaceae</taxon>
        <taxon>Micromonospora</taxon>
    </lineage>
</organism>
<name>A0A1C5IWP5_9ACTN</name>
<feature type="region of interest" description="Disordered" evidence="1">
    <location>
        <begin position="57"/>
        <end position="80"/>
    </location>
</feature>
<gene>
    <name evidence="2" type="ORF">GA0070614_3546</name>
</gene>
<keyword evidence="3" id="KW-1185">Reference proteome</keyword>